<dbReference type="Proteomes" id="UP001595629">
    <property type="component" value="Unassembled WGS sequence"/>
</dbReference>
<name>A0ABV7TR22_9RHOB</name>
<comment type="caution">
    <text evidence="1">The sequence shown here is derived from an EMBL/GenBank/DDBJ whole genome shotgun (WGS) entry which is preliminary data.</text>
</comment>
<dbReference type="EMBL" id="JBHRXI010000049">
    <property type="protein sequence ID" value="MFC3616750.1"/>
    <property type="molecule type" value="Genomic_DNA"/>
</dbReference>
<proteinExistence type="predicted"/>
<accession>A0ABV7TR22</accession>
<gene>
    <name evidence="1" type="ORF">ACFORG_23655</name>
</gene>
<evidence type="ECO:0000313" key="1">
    <source>
        <dbReference type="EMBL" id="MFC3616750.1"/>
    </source>
</evidence>
<sequence>MPGLGVRSPILPFDPMDVLVGETNVLEFREAITPNFTWAITEFETSATKV</sequence>
<protein>
    <submittedName>
        <fullName evidence="1">Uncharacterized protein</fullName>
    </submittedName>
</protein>
<reference evidence="2" key="1">
    <citation type="journal article" date="2019" name="Int. J. Syst. Evol. Microbiol.">
        <title>The Global Catalogue of Microorganisms (GCM) 10K type strain sequencing project: providing services to taxonomists for standard genome sequencing and annotation.</title>
        <authorList>
            <consortium name="The Broad Institute Genomics Platform"/>
            <consortium name="The Broad Institute Genome Sequencing Center for Infectious Disease"/>
            <person name="Wu L."/>
            <person name="Ma J."/>
        </authorList>
    </citation>
    <scope>NUCLEOTIDE SEQUENCE [LARGE SCALE GENOMIC DNA]</scope>
    <source>
        <strain evidence="2">KCTC 42911</strain>
    </source>
</reference>
<organism evidence="1 2">
    <name type="scientific">Lutimaribacter marinistellae</name>
    <dbReference type="NCBI Taxonomy" id="1820329"/>
    <lineage>
        <taxon>Bacteria</taxon>
        <taxon>Pseudomonadati</taxon>
        <taxon>Pseudomonadota</taxon>
        <taxon>Alphaproteobacteria</taxon>
        <taxon>Rhodobacterales</taxon>
        <taxon>Roseobacteraceae</taxon>
        <taxon>Lutimaribacter</taxon>
    </lineage>
</organism>
<evidence type="ECO:0000313" key="2">
    <source>
        <dbReference type="Proteomes" id="UP001595629"/>
    </source>
</evidence>
<dbReference type="RefSeq" id="WP_386738071.1">
    <property type="nucleotide sequence ID" value="NZ_JBHRXI010000049.1"/>
</dbReference>
<keyword evidence="2" id="KW-1185">Reference proteome</keyword>